<evidence type="ECO:0000313" key="5">
    <source>
        <dbReference type="Proteomes" id="UP000070520"/>
    </source>
</evidence>
<dbReference type="InterPro" id="IPR036660">
    <property type="entry name" value="Fe-S_hydroAse_TtdB_cat_sf"/>
</dbReference>
<evidence type="ECO:0000256" key="1">
    <source>
        <dbReference type="ARBA" id="ARBA00008876"/>
    </source>
</evidence>
<sequence>MSEKEEITTLSPPLSEEEVKELKAGDMVKITGTIITARDKAYARILEFSRAGKELPADLEGGVVYHCGPLVKKTDDEWEIISAGPTTSARLDDVQTEFVENTGVRALIGKGGMSQKVAEEVGELGCIYLAFTGGAGALAADAITSIEDLVWEDLGTAEGIWVLKVKEFGPLLVAIDMKGGNLYEKR</sequence>
<dbReference type="PANTHER" id="PTHR43351:SF2">
    <property type="entry name" value="L(+)-TARTRATE DEHYDRATASE SUBUNIT BETA-RELATED"/>
    <property type="match status" value="1"/>
</dbReference>
<accession>A0A133V0J2</accession>
<dbReference type="Pfam" id="PF05683">
    <property type="entry name" value="Fumerase_C"/>
    <property type="match status" value="1"/>
</dbReference>
<organism evidence="4 5">
    <name type="scientific">candidate division MSBL1 archaeon SCGC-AAA261C02</name>
    <dbReference type="NCBI Taxonomy" id="1698272"/>
    <lineage>
        <taxon>Archaea</taxon>
        <taxon>Methanobacteriati</taxon>
        <taxon>Methanobacteriota</taxon>
        <taxon>candidate division MSBL1</taxon>
    </lineage>
</organism>
<reference evidence="4 5" key="1">
    <citation type="journal article" date="2016" name="Sci. Rep.">
        <title>Metabolic traits of an uncultured archaeal lineage -MSBL1- from brine pools of the Red Sea.</title>
        <authorList>
            <person name="Mwirichia R."/>
            <person name="Alam I."/>
            <person name="Rashid M."/>
            <person name="Vinu M."/>
            <person name="Ba-Alawi W."/>
            <person name="Anthony Kamau A."/>
            <person name="Kamanda Ngugi D."/>
            <person name="Goker M."/>
            <person name="Klenk H.P."/>
            <person name="Bajic V."/>
            <person name="Stingl U."/>
        </authorList>
    </citation>
    <scope>NUCLEOTIDE SEQUENCE [LARGE SCALE GENOMIC DNA]</scope>
    <source>
        <strain evidence="4">SCGC-AAA261C02</strain>
    </source>
</reference>
<dbReference type="GO" id="GO:0016836">
    <property type="term" value="F:hydro-lyase activity"/>
    <property type="evidence" value="ECO:0007669"/>
    <property type="project" value="InterPro"/>
</dbReference>
<evidence type="ECO:0000313" key="4">
    <source>
        <dbReference type="EMBL" id="KXA99952.1"/>
    </source>
</evidence>
<name>A0A133V0J2_9EURY</name>
<feature type="domain" description="Fe-S hydro-lyase tartrate dehydratase beta-type catalytic" evidence="3">
    <location>
        <begin position="9"/>
        <end position="185"/>
    </location>
</feature>
<proteinExistence type="inferred from homology"/>
<keyword evidence="2" id="KW-0456">Lyase</keyword>
<keyword evidence="5" id="KW-1185">Reference proteome</keyword>
<comment type="caution">
    <text evidence="4">The sequence shown here is derived from an EMBL/GenBank/DDBJ whole genome shotgun (WGS) entry which is preliminary data.</text>
</comment>
<evidence type="ECO:0000256" key="2">
    <source>
        <dbReference type="ARBA" id="ARBA00023239"/>
    </source>
</evidence>
<dbReference type="AlphaFoldDB" id="A0A133V0J2"/>
<protein>
    <submittedName>
        <fullName evidence="4">Fumarate hydratase</fullName>
    </submittedName>
</protein>
<dbReference type="InterPro" id="IPR004647">
    <property type="entry name" value="Fe-S_hydro-lyase_TtdB-typ_cat"/>
</dbReference>
<comment type="similarity">
    <text evidence="1">Belongs to the class-I fumarase family.</text>
</comment>
<dbReference type="PATRIC" id="fig|1698272.3.peg.237"/>
<dbReference type="NCBIfam" id="TIGR00723">
    <property type="entry name" value="ttdB_fumA_fumB"/>
    <property type="match status" value="1"/>
</dbReference>
<gene>
    <name evidence="4" type="ORF">AKJ42_02125</name>
</gene>
<dbReference type="EMBL" id="LHXW01000018">
    <property type="protein sequence ID" value="KXA99952.1"/>
    <property type="molecule type" value="Genomic_DNA"/>
</dbReference>
<dbReference type="PANTHER" id="PTHR43351">
    <property type="entry name" value="L(+)-TARTRATE DEHYDRATASE SUBUNIT BETA"/>
    <property type="match status" value="1"/>
</dbReference>
<evidence type="ECO:0000259" key="3">
    <source>
        <dbReference type="Pfam" id="PF05683"/>
    </source>
</evidence>
<dbReference type="Gene3D" id="3.20.130.10">
    <property type="entry name" value="Fe-S hydro-lyase, tartrate dehydratase beta-type, catalytic domain"/>
    <property type="match status" value="1"/>
</dbReference>
<dbReference type="Proteomes" id="UP000070520">
    <property type="component" value="Unassembled WGS sequence"/>
</dbReference>
<dbReference type="SUPFAM" id="SSF117457">
    <property type="entry name" value="FumA C-terminal domain-like"/>
    <property type="match status" value="1"/>
</dbReference>